<name>A0A9D4AAL4_9ROSI</name>
<dbReference type="PANTHER" id="PTHR31973">
    <property type="entry name" value="POLYPROTEIN, PUTATIVE-RELATED"/>
    <property type="match status" value="1"/>
</dbReference>
<reference evidence="2 3" key="1">
    <citation type="journal article" date="2021" name="Plant Biotechnol. J.">
        <title>Multi-omics assisted identification of the key and species-specific regulatory components of drought-tolerant mechanisms in Gossypium stocksii.</title>
        <authorList>
            <person name="Yu D."/>
            <person name="Ke L."/>
            <person name="Zhang D."/>
            <person name="Wu Y."/>
            <person name="Sun Y."/>
            <person name="Mei J."/>
            <person name="Sun J."/>
            <person name="Sun Y."/>
        </authorList>
    </citation>
    <scope>NUCLEOTIDE SEQUENCE [LARGE SCALE GENOMIC DNA]</scope>
    <source>
        <strain evidence="3">cv. E1</strain>
        <tissue evidence="2">Leaf</tissue>
    </source>
</reference>
<protein>
    <recommendedName>
        <fullName evidence="1">MULE transposase domain-containing protein</fullName>
    </recommendedName>
</protein>
<organism evidence="2 3">
    <name type="scientific">Gossypium stocksii</name>
    <dbReference type="NCBI Taxonomy" id="47602"/>
    <lineage>
        <taxon>Eukaryota</taxon>
        <taxon>Viridiplantae</taxon>
        <taxon>Streptophyta</taxon>
        <taxon>Embryophyta</taxon>
        <taxon>Tracheophyta</taxon>
        <taxon>Spermatophyta</taxon>
        <taxon>Magnoliopsida</taxon>
        <taxon>eudicotyledons</taxon>
        <taxon>Gunneridae</taxon>
        <taxon>Pentapetalae</taxon>
        <taxon>rosids</taxon>
        <taxon>malvids</taxon>
        <taxon>Malvales</taxon>
        <taxon>Malvaceae</taxon>
        <taxon>Malvoideae</taxon>
        <taxon>Gossypium</taxon>
    </lineage>
</organism>
<evidence type="ECO:0000313" key="3">
    <source>
        <dbReference type="Proteomes" id="UP000828251"/>
    </source>
</evidence>
<proteinExistence type="predicted"/>
<dbReference type="PANTHER" id="PTHR31973:SF187">
    <property type="entry name" value="MUTATOR TRANSPOSASE MUDRA PROTEIN"/>
    <property type="match status" value="1"/>
</dbReference>
<evidence type="ECO:0000313" key="2">
    <source>
        <dbReference type="EMBL" id="KAH1098257.1"/>
    </source>
</evidence>
<dbReference type="AlphaFoldDB" id="A0A9D4AAL4"/>
<dbReference type="OrthoDB" id="687700at2759"/>
<comment type="caution">
    <text evidence="2">The sequence shown here is derived from an EMBL/GenBank/DDBJ whole genome shotgun (WGS) entry which is preliminary data.</text>
</comment>
<feature type="domain" description="MULE transposase" evidence="1">
    <location>
        <begin position="116"/>
        <end position="165"/>
    </location>
</feature>
<accession>A0A9D4AAL4</accession>
<dbReference type="EMBL" id="JAIQCV010000005">
    <property type="protein sequence ID" value="KAH1098257.1"/>
    <property type="molecule type" value="Genomic_DNA"/>
</dbReference>
<sequence length="391" mass="45563">MSEMCNSDDFGKLVSGYESDSDGQNWPEFNLENNMSNPRLKVGMLFKSKDSLKEAAKQYGAHKAQYEKIYEYLLEVRTQNEETTTICNLDNKLFQRTYVYLQACKDGYRVGSRRIVGLDGCFLKGYYGGYLLAAIGIDVNNGIYLFAYAATESENQASWFWFLELLALDLEIMKTRHCVRHLPANFKKVSSRTKELKDLLWKAIRASTPKHFKDVMDELKKTNQHAYDWLKEKNPTYWSRSHFSIRSHFDMLVNNLFESFNKYMILKARGKPILTMMKIIRTKIMLLIVKKKEKAKKWKGILCPKIKKKLDVNIKDSLKCVPSHTGRDRSNDTKLVFTNKWLPQLSNRLPQISKRVPQLSKKLPQLSYKLPKLINNLPQLTKKMLPQEKSS</sequence>
<dbReference type="Pfam" id="PF10551">
    <property type="entry name" value="MULE"/>
    <property type="match status" value="1"/>
</dbReference>
<keyword evidence="3" id="KW-1185">Reference proteome</keyword>
<evidence type="ECO:0000259" key="1">
    <source>
        <dbReference type="Pfam" id="PF10551"/>
    </source>
</evidence>
<dbReference type="InterPro" id="IPR018289">
    <property type="entry name" value="MULE_transposase_dom"/>
</dbReference>
<dbReference type="Proteomes" id="UP000828251">
    <property type="component" value="Unassembled WGS sequence"/>
</dbReference>
<gene>
    <name evidence="2" type="ORF">J1N35_015178</name>
</gene>